<evidence type="ECO:0000256" key="2">
    <source>
        <dbReference type="ARBA" id="ARBA00004141"/>
    </source>
</evidence>
<feature type="compositionally biased region" description="Low complexity" evidence="12">
    <location>
        <begin position="1590"/>
        <end position="1604"/>
    </location>
</feature>
<feature type="compositionally biased region" description="Acidic residues" evidence="12">
    <location>
        <begin position="47"/>
        <end position="58"/>
    </location>
</feature>
<dbReference type="PROSITE" id="PS51194">
    <property type="entry name" value="HELICASE_CTER"/>
    <property type="match status" value="1"/>
</dbReference>
<dbReference type="Gene3D" id="1.20.1250.20">
    <property type="entry name" value="MFS general substrate transporter like domains"/>
    <property type="match status" value="2"/>
</dbReference>
<dbReference type="SMART" id="SM00487">
    <property type="entry name" value="DEXDc"/>
    <property type="match status" value="1"/>
</dbReference>
<keyword evidence="13" id="KW-0472">Membrane</keyword>
<evidence type="ECO:0000259" key="15">
    <source>
        <dbReference type="PROSITE" id="PS51192"/>
    </source>
</evidence>
<evidence type="ECO:0000256" key="13">
    <source>
        <dbReference type="SAM" id="Phobius"/>
    </source>
</evidence>
<feature type="domain" description="Major facilitator superfamily (MFS) profile" evidence="14">
    <location>
        <begin position="136"/>
        <end position="573"/>
    </location>
</feature>
<feature type="region of interest" description="Disordered" evidence="12">
    <location>
        <begin position="1"/>
        <end position="115"/>
    </location>
</feature>
<dbReference type="GO" id="GO:0005524">
    <property type="term" value="F:ATP binding"/>
    <property type="evidence" value="ECO:0007669"/>
    <property type="project" value="UniProtKB-KW"/>
</dbReference>
<dbReference type="EC" id="3.6.4.12" evidence="5"/>
<dbReference type="FunFam" id="3.40.50.300:FF:000861">
    <property type="entry name" value="Fanconi anemia, complementation group M"/>
    <property type="match status" value="1"/>
</dbReference>
<dbReference type="InterPro" id="IPR011701">
    <property type="entry name" value="MFS"/>
</dbReference>
<evidence type="ECO:0000256" key="11">
    <source>
        <dbReference type="ARBA" id="ARBA00023242"/>
    </source>
</evidence>
<feature type="transmembrane region" description="Helical" evidence="13">
    <location>
        <begin position="463"/>
        <end position="482"/>
    </location>
</feature>
<evidence type="ECO:0000256" key="5">
    <source>
        <dbReference type="ARBA" id="ARBA00012551"/>
    </source>
</evidence>
<dbReference type="EMBL" id="JAIFTL010000007">
    <property type="protein sequence ID" value="KAG9327253.1"/>
    <property type="molecule type" value="Genomic_DNA"/>
</dbReference>
<dbReference type="SMART" id="SM00490">
    <property type="entry name" value="HELICc"/>
    <property type="match status" value="1"/>
</dbReference>
<dbReference type="InterPro" id="IPR004911">
    <property type="entry name" value="Interferon-induced_GILT"/>
</dbReference>
<dbReference type="GO" id="GO:0000400">
    <property type="term" value="F:four-way junction DNA binding"/>
    <property type="evidence" value="ECO:0007669"/>
    <property type="project" value="TreeGrafter"/>
</dbReference>
<keyword evidence="13" id="KW-1133">Transmembrane helix</keyword>
<dbReference type="InterPro" id="IPR011545">
    <property type="entry name" value="DEAD/DEAH_box_helicase_dom"/>
</dbReference>
<dbReference type="InterPro" id="IPR036259">
    <property type="entry name" value="MFS_trans_sf"/>
</dbReference>
<feature type="region of interest" description="Disordered" evidence="12">
    <location>
        <begin position="1586"/>
        <end position="1611"/>
    </location>
</feature>
<feature type="transmembrane region" description="Helical" evidence="13">
    <location>
        <begin position="297"/>
        <end position="316"/>
    </location>
</feature>
<sequence>MTAKTKGNSSKRAPASNEAQDQAAPAQKRTKKSDNGIPSSITLPEPISEDFDMEDQEDITSAQDRPEGDDEDNNDMEMQGDRESSDEESDVEDDEDQELRTNNATTPKKEAHTSDRVQKIMTNPEIEAAFHDQYMTQITQAFGDELNTLREALNVQLRNWLETDYATHQYHLNLLYSVYSLPNIILPLFGGVLIDRLSASRMLILFSICICAGQWTFAMGVSLRSIWIMVLGRFIFGIGGECLEVAQAKITTDWFKSRWLGFALGLNLSSARIATAMNDNVSPLIESRGGGVVGASWAGFGVCVMSLLCGWGLAYLDSGDSRKQAGVRLDARDRRKDLMIRSRTENIVGRQAINVSSDSTMTMSSEALEEEDEIEKENEMAEDDEMRFSEILTLQPNFWILSLCCISLYGAVVPFNHISSDFLQKKWHMSPTKAGTIMSIPDIVSSVGSPVCGYLVDRFGNRARYIPLSAAFIICAHALFGFTVVSPVVAMVILGLAYSLFASVLWPCIPFLVEDHQLGTAYGLVTIALNISLTFFPMIVASILHGTGGSFIHVLSLFILLGVIGLFLSGMFNVLDYRQGGYIQLLEQAPSSEAQYPPDDYYSQSTRRDLLQQQQVQRQDRYNPREPGFEYQRQRRFSEDLLQEEDPDIEDVQNMVTTRPVGEGIITIIPHRRRHSMAGFAGHMERTRLGTYAHHARVAPELNNTRLLRILLFTMKLTILSSLLALALISSPGSSVVQADPSSCIKAPVDLTLFVMSRCPDAQTCEDTFSDVLKTRNLPAVNFSLSYFGEVKNRLGKPSVKCMHGALECAGNRQQLCFKKFFPAHETWFSFVLKMNSHRPSRIGEEDYAREIGEMIVGKSALLDKVEECARGQEGLDLLIASVENTKRQGAKASCTVFIDNKKRCVIDGGVWRECPGGSTAPDFVRSIEEAASPLEQAKSRLRLNRFRLNCRIQHCTPRPVRGDTAHQETAGQLGDAAMVHSIDDDFDFADLGDLDLDMEERAMLSGAGVHSRNTSLASTSRLLTSSSSSSSSTSTSAAATTAHAHDEFDDFGGLEDVLLNDDLLTEAAVPTTSIRSAFFQAPKQGAAANHALRQQQQQQHRQAQPTKLFPIFGGNNNPPPARAPAPSAPSWSVPTPPRNMIPRSDPSNDFAADIFRSPEAPQQMSAAPTHHEIDKKEALTWQYPINYPRRDYQYNIIRRALFTNTLVSLPTGLGKTFIAAVVMLNFFRWFPKSKIIFMAPTRPLVNQQIEACFNICGIPQQDTVELTGHQNADVRKDMWIRKRVVFCTPQVLQNDLKSGICPAEDIVCLVVDEAHRATGRYAYAEVIRLLEPLNRDIRIMALTATPGGDIRTVQQVVQNLKIAKIELRTEDSMDLQQFVFKRTVQEMVVPCGRELGEIRDKFVRMMRPFLDRLAKQGVLRTTDPGQLSRFALLQGKESFVREHPQHSGTKSFILKQISICMGLVHAYELLTVHGIRPFFSNLDPYASIQQDSGRSLGGARGGAGSKRKINEDEWDKDDENKPSPARKAMEEIPDFMRMMDGIRSKMKLTSFVSHPKLERLVGVVVQHFIDHQDESDALARAKAFERADSAGPSSTTTAGSTEATADKDGATPQTRVMIFANYRESVEEISRVLDSHRPLIKVQSFIGQSTAKGKKGITQKEQQKVVADFQKGEHNVLVATSIGEEGLDIGDVDLIVCYDSHSSPIRMLQRMGRTGRKRKGKICLLLAEGQEEQKYRRSQTSYKTVQRAIAQGQNIQYYPHSPRILPPGPPPTCDLVHVHVPTYITPATGRKRRRLEDGTPARAVNQSAFLDQEELARFQHRYLIPKRNIRLITFQTACETMLGPKRKSVMTPDKTIHVGHSTRTTKFISSVNQIAKARLDQSLAPPTENTIEKDPYSMRMMALLKQAEELQMDSEDQSSDAAPIFRRDRARMMPSDDEDDTIDGYQQHHDDLDNSTLFGDQPKKKIRPKPKRKNPVANATTAAASPITARPALTISPSPSPSPPQPPNPRTSKSFFQTISDDEVDMEIMGGLGKGFSQSNHQPSPEFDDFLPVELAFQDESWRPHGRRKGFSFQEPLTPPMLWYKAEEDEDRTNGMEQEEHPSMDGETQRFTVVTLPPVPERGIWYMPGTKNTYSSSKDNDPGIRSGLDSKEQEGKVLLVIDSSDDELDKEDLAIFKPPEMDEGKGKATAQVFIVEDEHEDYEAFFEDFAWD</sequence>
<dbReference type="GO" id="GO:0016671">
    <property type="term" value="F:oxidoreductase activity, acting on a sulfur group of donors, disulfide as acceptor"/>
    <property type="evidence" value="ECO:0007669"/>
    <property type="project" value="InterPro"/>
</dbReference>
<dbReference type="Gene3D" id="3.40.30.10">
    <property type="entry name" value="Glutaredoxin"/>
    <property type="match status" value="1"/>
</dbReference>
<comment type="similarity">
    <text evidence="3">Belongs to the GILT family.</text>
</comment>
<feature type="region of interest" description="Disordered" evidence="12">
    <location>
        <begin position="1910"/>
        <end position="2016"/>
    </location>
</feature>
<dbReference type="InterPro" id="IPR014001">
    <property type="entry name" value="Helicase_ATP-bd"/>
</dbReference>
<organism evidence="17 18">
    <name type="scientific">Mortierella alpina</name>
    <name type="common">Oleaginous fungus</name>
    <name type="synonym">Mortierella renispora</name>
    <dbReference type="NCBI Taxonomy" id="64518"/>
    <lineage>
        <taxon>Eukaryota</taxon>
        <taxon>Fungi</taxon>
        <taxon>Fungi incertae sedis</taxon>
        <taxon>Mucoromycota</taxon>
        <taxon>Mortierellomycotina</taxon>
        <taxon>Mortierellomycetes</taxon>
        <taxon>Mortierellales</taxon>
        <taxon>Mortierellaceae</taxon>
        <taxon>Mortierella</taxon>
    </lineage>
</organism>
<dbReference type="Proteomes" id="UP000717515">
    <property type="component" value="Unassembled WGS sequence"/>
</dbReference>
<evidence type="ECO:0000256" key="1">
    <source>
        <dbReference type="ARBA" id="ARBA00004123"/>
    </source>
</evidence>
<feature type="transmembrane region" description="Helical" evidence="13">
    <location>
        <begin position="396"/>
        <end position="415"/>
    </location>
</feature>
<keyword evidence="7" id="KW-0378">Hydrolase</keyword>
<reference evidence="17" key="1">
    <citation type="submission" date="2021-07" db="EMBL/GenBank/DDBJ databases">
        <title>Draft genome of Mortierella alpina, strain LL118, isolated from an aspen leaf litter sample.</title>
        <authorList>
            <person name="Yang S."/>
            <person name="Vinatzer B.A."/>
        </authorList>
    </citation>
    <scope>NUCLEOTIDE SEQUENCE</scope>
    <source>
        <strain evidence="17">LL118</strain>
    </source>
</reference>
<keyword evidence="6" id="KW-0547">Nucleotide-binding</keyword>
<dbReference type="GO" id="GO:0005634">
    <property type="term" value="C:nucleus"/>
    <property type="evidence" value="ECO:0007669"/>
    <property type="project" value="UniProtKB-SubCell"/>
</dbReference>
<dbReference type="PANTHER" id="PTHR14025:SF20">
    <property type="entry name" value="FANCONI ANEMIA GROUP M PROTEIN"/>
    <property type="match status" value="1"/>
</dbReference>
<evidence type="ECO:0000256" key="6">
    <source>
        <dbReference type="ARBA" id="ARBA00022741"/>
    </source>
</evidence>
<dbReference type="GO" id="GO:0016020">
    <property type="term" value="C:membrane"/>
    <property type="evidence" value="ECO:0007669"/>
    <property type="project" value="UniProtKB-SubCell"/>
</dbReference>
<feature type="region of interest" description="Disordered" evidence="12">
    <location>
        <begin position="1491"/>
        <end position="1529"/>
    </location>
</feature>
<comment type="subcellular location">
    <subcellularLocation>
        <location evidence="2">Membrane</location>
        <topology evidence="2">Multi-pass membrane protein</topology>
    </subcellularLocation>
    <subcellularLocation>
        <location evidence="1">Nucleus</location>
    </subcellularLocation>
</comment>
<feature type="domain" description="Helicase ATP-binding" evidence="15">
    <location>
        <begin position="1197"/>
        <end position="1365"/>
    </location>
</feature>
<dbReference type="GO" id="GO:0022857">
    <property type="term" value="F:transmembrane transporter activity"/>
    <property type="evidence" value="ECO:0007669"/>
    <property type="project" value="InterPro"/>
</dbReference>
<dbReference type="CDD" id="cd18033">
    <property type="entry name" value="DEXDc_FANCM"/>
    <property type="match status" value="1"/>
</dbReference>
<keyword evidence="9" id="KW-0067">ATP-binding</keyword>
<feature type="region of interest" description="Disordered" evidence="12">
    <location>
        <begin position="1116"/>
        <end position="1135"/>
    </location>
</feature>
<dbReference type="InterPro" id="IPR027417">
    <property type="entry name" value="P-loop_NTPase"/>
</dbReference>
<feature type="compositionally biased region" description="Pro residues" evidence="12">
    <location>
        <begin position="1999"/>
        <end position="2010"/>
    </location>
</feature>
<evidence type="ECO:0000259" key="14">
    <source>
        <dbReference type="PROSITE" id="PS50850"/>
    </source>
</evidence>
<feature type="compositionally biased region" description="Acidic residues" evidence="12">
    <location>
        <begin position="84"/>
        <end position="97"/>
    </location>
</feature>
<feature type="compositionally biased region" description="Gly residues" evidence="12">
    <location>
        <begin position="1496"/>
        <end position="1505"/>
    </location>
</feature>
<dbReference type="GO" id="GO:0009378">
    <property type="term" value="F:four-way junction helicase activity"/>
    <property type="evidence" value="ECO:0007669"/>
    <property type="project" value="TreeGrafter"/>
</dbReference>
<feature type="compositionally biased region" description="Polar residues" evidence="12">
    <location>
        <begin position="1"/>
        <end position="11"/>
    </location>
</feature>
<protein>
    <recommendedName>
        <fullName evidence="5">DNA helicase</fullName>
        <ecNumber evidence="5">3.6.4.12</ecNumber>
    </recommendedName>
</protein>
<feature type="compositionally biased region" description="Basic and acidic residues" evidence="12">
    <location>
        <begin position="2139"/>
        <end position="2152"/>
    </location>
</feature>
<accession>A0A9P8D2I0</accession>
<dbReference type="Pfam" id="PF03227">
    <property type="entry name" value="GILT"/>
    <property type="match status" value="1"/>
</dbReference>
<evidence type="ECO:0000256" key="12">
    <source>
        <dbReference type="SAM" id="MobiDB-lite"/>
    </source>
</evidence>
<feature type="domain" description="Helicase C-terminal" evidence="16">
    <location>
        <begin position="1607"/>
        <end position="1764"/>
    </location>
</feature>
<feature type="transmembrane region" description="Helical" evidence="13">
    <location>
        <begin position="488"/>
        <end position="509"/>
    </location>
</feature>
<dbReference type="Gene3D" id="1.20.1320.20">
    <property type="entry name" value="hef helicase domain"/>
    <property type="match status" value="1"/>
</dbReference>
<feature type="transmembrane region" description="Helical" evidence="13">
    <location>
        <begin position="174"/>
        <end position="194"/>
    </location>
</feature>
<feature type="region of interest" description="Disordered" evidence="12">
    <location>
        <begin position="2129"/>
        <end position="2152"/>
    </location>
</feature>
<dbReference type="CDD" id="cd18801">
    <property type="entry name" value="SF2_C_FANCM_Hef"/>
    <property type="match status" value="1"/>
</dbReference>
<evidence type="ECO:0000256" key="3">
    <source>
        <dbReference type="ARBA" id="ARBA00005679"/>
    </source>
</evidence>
<evidence type="ECO:0000256" key="9">
    <source>
        <dbReference type="ARBA" id="ARBA00022840"/>
    </source>
</evidence>
<evidence type="ECO:0000256" key="7">
    <source>
        <dbReference type="ARBA" id="ARBA00022801"/>
    </source>
</evidence>
<feature type="compositionally biased region" description="Basic residues" evidence="12">
    <location>
        <begin position="1965"/>
        <end position="1975"/>
    </location>
</feature>
<dbReference type="InterPro" id="IPR039686">
    <property type="entry name" value="FANCM/Mph1-like_ID"/>
</dbReference>
<dbReference type="Gene3D" id="3.40.50.300">
    <property type="entry name" value="P-loop containing nucleotide triphosphate hydrolases"/>
    <property type="match status" value="2"/>
</dbReference>
<dbReference type="InterPro" id="IPR001650">
    <property type="entry name" value="Helicase_C-like"/>
</dbReference>
<keyword evidence="10" id="KW-0325">Glycoprotein</keyword>
<dbReference type="SUPFAM" id="SSF103473">
    <property type="entry name" value="MFS general substrate transporter"/>
    <property type="match status" value="1"/>
</dbReference>
<evidence type="ECO:0000259" key="16">
    <source>
        <dbReference type="PROSITE" id="PS51194"/>
    </source>
</evidence>
<keyword evidence="8" id="KW-0347">Helicase</keyword>
<dbReference type="InterPro" id="IPR020846">
    <property type="entry name" value="MFS_dom"/>
</dbReference>
<evidence type="ECO:0000256" key="10">
    <source>
        <dbReference type="ARBA" id="ARBA00023180"/>
    </source>
</evidence>
<dbReference type="GO" id="GO:0045003">
    <property type="term" value="P:double-strand break repair via synthesis-dependent strand annealing"/>
    <property type="evidence" value="ECO:0007669"/>
    <property type="project" value="TreeGrafter"/>
</dbReference>
<feature type="transmembrane region" description="Helical" evidence="13">
    <location>
        <begin position="550"/>
        <end position="575"/>
    </location>
</feature>
<feature type="transmembrane region" description="Helical" evidence="13">
    <location>
        <begin position="521"/>
        <end position="544"/>
    </location>
</feature>
<evidence type="ECO:0000313" key="17">
    <source>
        <dbReference type="EMBL" id="KAG9327253.1"/>
    </source>
</evidence>
<proteinExistence type="inferred from homology"/>
<feature type="transmembrane region" description="Helical" evidence="13">
    <location>
        <begin position="435"/>
        <end position="456"/>
    </location>
</feature>
<name>A0A9P8D2I0_MORAP</name>
<dbReference type="InterPro" id="IPR044749">
    <property type="entry name" value="FANCM_DEXDc"/>
</dbReference>
<dbReference type="PROSITE" id="PS51192">
    <property type="entry name" value="HELICASE_ATP_BIND_1"/>
    <property type="match status" value="1"/>
</dbReference>
<dbReference type="Pfam" id="PF00271">
    <property type="entry name" value="Helicase_C"/>
    <property type="match status" value="1"/>
</dbReference>
<evidence type="ECO:0000313" key="18">
    <source>
        <dbReference type="Proteomes" id="UP000717515"/>
    </source>
</evidence>
<feature type="transmembrane region" description="Helical" evidence="13">
    <location>
        <begin position="258"/>
        <end position="277"/>
    </location>
</feature>
<feature type="compositionally biased region" description="Pro residues" evidence="12">
    <location>
        <begin position="1118"/>
        <end position="1128"/>
    </location>
</feature>
<evidence type="ECO:0000256" key="8">
    <source>
        <dbReference type="ARBA" id="ARBA00022806"/>
    </source>
</evidence>
<comment type="similarity">
    <text evidence="4">Belongs to the DEAD box helicase family. DEAH subfamily. FANCM sub-subfamily.</text>
</comment>
<dbReference type="PANTHER" id="PTHR14025">
    <property type="entry name" value="FANCONI ANEMIA GROUP M FANCM FAMILY MEMBER"/>
    <property type="match status" value="1"/>
</dbReference>
<dbReference type="GO" id="GO:0016787">
    <property type="term" value="F:hydrolase activity"/>
    <property type="evidence" value="ECO:0007669"/>
    <property type="project" value="UniProtKB-KW"/>
</dbReference>
<dbReference type="GO" id="GO:0043138">
    <property type="term" value="F:3'-5' DNA helicase activity"/>
    <property type="evidence" value="ECO:0007669"/>
    <property type="project" value="InterPro"/>
</dbReference>
<dbReference type="Pfam" id="PF07690">
    <property type="entry name" value="MFS_1"/>
    <property type="match status" value="1"/>
</dbReference>
<dbReference type="Pfam" id="PF00270">
    <property type="entry name" value="DEAD"/>
    <property type="match status" value="1"/>
</dbReference>
<feature type="compositionally biased region" description="Low complexity" evidence="12">
    <location>
        <begin position="1087"/>
        <end position="1105"/>
    </location>
</feature>
<feature type="transmembrane region" description="Helical" evidence="13">
    <location>
        <begin position="201"/>
        <end position="220"/>
    </location>
</feature>
<dbReference type="GO" id="GO:0036297">
    <property type="term" value="P:interstrand cross-link repair"/>
    <property type="evidence" value="ECO:0007669"/>
    <property type="project" value="TreeGrafter"/>
</dbReference>
<dbReference type="SUPFAM" id="SSF52540">
    <property type="entry name" value="P-loop containing nucleoside triphosphate hydrolases"/>
    <property type="match status" value="1"/>
</dbReference>
<dbReference type="CDD" id="cd12091">
    <property type="entry name" value="FANCM_ID"/>
    <property type="match status" value="1"/>
</dbReference>
<evidence type="ECO:0000256" key="4">
    <source>
        <dbReference type="ARBA" id="ARBA00009889"/>
    </source>
</evidence>
<keyword evidence="11" id="KW-0539">Nucleus</keyword>
<keyword evidence="13" id="KW-0812">Transmembrane</keyword>
<feature type="region of interest" description="Disordered" evidence="12">
    <location>
        <begin position="1086"/>
        <end position="1105"/>
    </location>
</feature>
<feature type="transmembrane region" description="Helical" evidence="13">
    <location>
        <begin position="707"/>
        <end position="729"/>
    </location>
</feature>
<gene>
    <name evidence="17" type="ORF">KVV02_002706</name>
</gene>
<comment type="caution">
    <text evidence="17">The sequence shown here is derived from an EMBL/GenBank/DDBJ whole genome shotgun (WGS) entry which is preliminary data.</text>
</comment>
<dbReference type="PROSITE" id="PS50850">
    <property type="entry name" value="MFS"/>
    <property type="match status" value="1"/>
</dbReference>